<organism evidence="2 3">
    <name type="scientific">Fusobacterium varium ATCC 27725</name>
    <dbReference type="NCBI Taxonomy" id="469618"/>
    <lineage>
        <taxon>Bacteria</taxon>
        <taxon>Fusobacteriati</taxon>
        <taxon>Fusobacteriota</taxon>
        <taxon>Fusobacteriia</taxon>
        <taxon>Fusobacteriales</taxon>
        <taxon>Fusobacteriaceae</taxon>
        <taxon>Fusobacterium</taxon>
    </lineage>
</organism>
<dbReference type="Proteomes" id="UP000241238">
    <property type="component" value="Chromosome"/>
</dbReference>
<dbReference type="InterPro" id="IPR001584">
    <property type="entry name" value="Integrase_cat-core"/>
</dbReference>
<protein>
    <recommendedName>
        <fullName evidence="1">Integrase catalytic domain-containing protein</fullName>
    </recommendedName>
</protein>
<proteinExistence type="predicted"/>
<keyword evidence="3" id="KW-1185">Reference proteome</keyword>
<evidence type="ECO:0000313" key="2">
    <source>
        <dbReference type="EMBL" id="AVQ32550.1"/>
    </source>
</evidence>
<reference evidence="3" key="1">
    <citation type="journal article" date="2018" name="MSphere">
        <title>Fusobacterium Genomics Using MinION and Illumina Sequencing Enables Genome Completion and Correction.</title>
        <authorList>
            <person name="Todd S.M."/>
            <person name="Settlage R.E."/>
            <person name="Lahmers K.K."/>
            <person name="Slade D.J."/>
        </authorList>
    </citation>
    <scope>NUCLEOTIDE SEQUENCE [LARGE SCALE GENOMIC DNA]</scope>
    <source>
        <strain evidence="3">ATCC 27725</strain>
    </source>
</reference>
<feature type="domain" description="Integrase catalytic" evidence="1">
    <location>
        <begin position="2"/>
        <end position="26"/>
    </location>
</feature>
<evidence type="ECO:0000259" key="1">
    <source>
        <dbReference type="Pfam" id="PF13333"/>
    </source>
</evidence>
<evidence type="ECO:0000313" key="3">
    <source>
        <dbReference type="Proteomes" id="UP000241238"/>
    </source>
</evidence>
<dbReference type="Pfam" id="PF13333">
    <property type="entry name" value="rve_2"/>
    <property type="match status" value="1"/>
</dbReference>
<dbReference type="EMBL" id="CP028103">
    <property type="protein sequence ID" value="AVQ32550.1"/>
    <property type="molecule type" value="Genomic_DNA"/>
</dbReference>
<gene>
    <name evidence="2" type="ORF">C4N18_07145</name>
</gene>
<accession>A0ABN5JKC1</accession>
<sequence length="42" mass="4983">MEHYNDKRIKAKLKGLTPAQYRSQSFSTNIKNILSHYIPYNL</sequence>
<name>A0ABN5JKC1_FUSVA</name>